<evidence type="ECO:0000313" key="2">
    <source>
        <dbReference type="Proteomes" id="UP000178684"/>
    </source>
</evidence>
<dbReference type="EMBL" id="MFIE01000023">
    <property type="protein sequence ID" value="OGF82284.1"/>
    <property type="molecule type" value="Genomic_DNA"/>
</dbReference>
<name>A0A1F5X320_9BACT</name>
<organism evidence="1 2">
    <name type="scientific">Candidatus Giovannonibacteria bacterium RIFCSPLOWO2_01_FULL_46_13</name>
    <dbReference type="NCBI Taxonomy" id="1798352"/>
    <lineage>
        <taxon>Bacteria</taxon>
        <taxon>Candidatus Giovannoniibacteriota</taxon>
    </lineage>
</organism>
<sequence length="89" mass="10322">MFGPVWAIENGVVRDDLKMKRTETMSLEKALESSIHPFAFITTDGKRLVPGRLHDEVSMELFWEEVDGTLREYMKKRGNYRVAVGYEDP</sequence>
<dbReference type="Proteomes" id="UP000178684">
    <property type="component" value="Unassembled WGS sequence"/>
</dbReference>
<dbReference type="AlphaFoldDB" id="A0A1F5X320"/>
<evidence type="ECO:0000313" key="1">
    <source>
        <dbReference type="EMBL" id="OGF82284.1"/>
    </source>
</evidence>
<gene>
    <name evidence="1" type="ORF">A3B18_03000</name>
</gene>
<reference evidence="1 2" key="1">
    <citation type="journal article" date="2016" name="Nat. Commun.">
        <title>Thousands of microbial genomes shed light on interconnected biogeochemical processes in an aquifer system.</title>
        <authorList>
            <person name="Anantharaman K."/>
            <person name="Brown C.T."/>
            <person name="Hug L.A."/>
            <person name="Sharon I."/>
            <person name="Castelle C.J."/>
            <person name="Probst A.J."/>
            <person name="Thomas B.C."/>
            <person name="Singh A."/>
            <person name="Wilkins M.J."/>
            <person name="Karaoz U."/>
            <person name="Brodie E.L."/>
            <person name="Williams K.H."/>
            <person name="Hubbard S.S."/>
            <person name="Banfield J.F."/>
        </authorList>
    </citation>
    <scope>NUCLEOTIDE SEQUENCE [LARGE SCALE GENOMIC DNA]</scope>
</reference>
<proteinExistence type="predicted"/>
<accession>A0A1F5X320</accession>
<protein>
    <submittedName>
        <fullName evidence="1">Uncharacterized protein</fullName>
    </submittedName>
</protein>
<comment type="caution">
    <text evidence="1">The sequence shown here is derived from an EMBL/GenBank/DDBJ whole genome shotgun (WGS) entry which is preliminary data.</text>
</comment>